<dbReference type="InterPro" id="IPR006674">
    <property type="entry name" value="HD_domain"/>
</dbReference>
<protein>
    <submittedName>
        <fullName evidence="2">HD domain-containing protein</fullName>
    </submittedName>
</protein>
<dbReference type="RefSeq" id="WP_349228515.1">
    <property type="nucleotide sequence ID" value="NZ_JBBMFJ010000004.1"/>
</dbReference>
<name>A0ABV1HIM3_9FIRM</name>
<comment type="caution">
    <text evidence="2">The sequence shown here is derived from an EMBL/GenBank/DDBJ whole genome shotgun (WGS) entry which is preliminary data.</text>
</comment>
<dbReference type="EMBL" id="JBBMFJ010000004">
    <property type="protein sequence ID" value="MEQ2562161.1"/>
    <property type="molecule type" value="Genomic_DNA"/>
</dbReference>
<organism evidence="2 3">
    <name type="scientific">Ventrimonas faecis</name>
    <dbReference type="NCBI Taxonomy" id="3133170"/>
    <lineage>
        <taxon>Bacteria</taxon>
        <taxon>Bacillati</taxon>
        <taxon>Bacillota</taxon>
        <taxon>Clostridia</taxon>
        <taxon>Lachnospirales</taxon>
        <taxon>Lachnospiraceae</taxon>
        <taxon>Ventrimonas</taxon>
    </lineage>
</organism>
<dbReference type="Gene3D" id="1.10.3210.10">
    <property type="entry name" value="Hypothetical protein af1432"/>
    <property type="match status" value="1"/>
</dbReference>
<sequence>MKTKISLSPKRQKLLADTIRELALEGRFYEEKEAMQHGCTTIYQHSVHVAYVSLFLMEKWQIPLDEVSLVKGALLHDYFLYDWHESDASHRLHGFRHPGTALKNATRDYALNQREKNTIARHMFPLTPIPPQCREAWLVCLADKWCAMEETLRPAYHSRTNMLALLSRRLPKVPVQKQ</sequence>
<gene>
    <name evidence="2" type="ORF">WMO41_03070</name>
</gene>
<evidence type="ECO:0000259" key="1">
    <source>
        <dbReference type="Pfam" id="PF01966"/>
    </source>
</evidence>
<reference evidence="2 3" key="1">
    <citation type="submission" date="2024-03" db="EMBL/GenBank/DDBJ databases">
        <title>Human intestinal bacterial collection.</title>
        <authorList>
            <person name="Pauvert C."/>
            <person name="Hitch T.C.A."/>
            <person name="Clavel T."/>
        </authorList>
    </citation>
    <scope>NUCLEOTIDE SEQUENCE [LARGE SCALE GENOMIC DNA]</scope>
    <source>
        <strain evidence="2 3">CLA-AP-H27</strain>
    </source>
</reference>
<keyword evidence="3" id="KW-1185">Reference proteome</keyword>
<evidence type="ECO:0000313" key="3">
    <source>
        <dbReference type="Proteomes" id="UP001437460"/>
    </source>
</evidence>
<evidence type="ECO:0000313" key="2">
    <source>
        <dbReference type="EMBL" id="MEQ2562161.1"/>
    </source>
</evidence>
<dbReference type="Pfam" id="PF01966">
    <property type="entry name" value="HD"/>
    <property type="match status" value="1"/>
</dbReference>
<dbReference type="Proteomes" id="UP001437460">
    <property type="component" value="Unassembled WGS sequence"/>
</dbReference>
<proteinExistence type="predicted"/>
<feature type="domain" description="HD" evidence="1">
    <location>
        <begin position="43"/>
        <end position="147"/>
    </location>
</feature>
<dbReference type="SUPFAM" id="SSF109604">
    <property type="entry name" value="HD-domain/PDEase-like"/>
    <property type="match status" value="1"/>
</dbReference>
<accession>A0ABV1HIM3</accession>